<comment type="cofactor">
    <cofactor evidence="1 18">
        <name>Zn(2+)</name>
        <dbReference type="ChEBI" id="CHEBI:29105"/>
    </cofactor>
</comment>
<dbReference type="SUPFAM" id="SSF54637">
    <property type="entry name" value="Thioesterase/thiol ester dehydrase-isomerase"/>
    <property type="match status" value="1"/>
</dbReference>
<dbReference type="CDD" id="cd01288">
    <property type="entry name" value="FabZ"/>
    <property type="match status" value="1"/>
</dbReference>
<dbReference type="GO" id="GO:0016020">
    <property type="term" value="C:membrane"/>
    <property type="evidence" value="ECO:0007669"/>
    <property type="project" value="GOC"/>
</dbReference>
<evidence type="ECO:0000256" key="4">
    <source>
        <dbReference type="ARBA" id="ARBA00005002"/>
    </source>
</evidence>
<dbReference type="PANTHER" id="PTHR33694">
    <property type="entry name" value="UDP-3-O-ACYL-N-ACETYLGLUCOSAMINE DEACETYLASE 1, MITOCHONDRIAL-RELATED"/>
    <property type="match status" value="1"/>
</dbReference>
<comment type="catalytic activity">
    <reaction evidence="19">
        <text>a (3R)-hydroxyacyl-[ACP] = a (2E)-enoyl-[ACP] + H2O</text>
        <dbReference type="Rhea" id="RHEA:13097"/>
        <dbReference type="Rhea" id="RHEA-COMP:9925"/>
        <dbReference type="Rhea" id="RHEA-COMP:9945"/>
        <dbReference type="ChEBI" id="CHEBI:15377"/>
        <dbReference type="ChEBI" id="CHEBI:78784"/>
        <dbReference type="ChEBI" id="CHEBI:78827"/>
        <dbReference type="EC" id="4.2.1.59"/>
    </reaction>
</comment>
<keyword evidence="13" id="KW-0511">Multifunctional enzyme</keyword>
<dbReference type="GO" id="GO:0009245">
    <property type="term" value="P:lipid A biosynthetic process"/>
    <property type="evidence" value="ECO:0007669"/>
    <property type="project" value="UniProtKB-UniRule"/>
</dbReference>
<evidence type="ECO:0000256" key="9">
    <source>
        <dbReference type="ARBA" id="ARBA00022801"/>
    </source>
</evidence>
<dbReference type="EC" id="3.5.1.108" evidence="18"/>
<feature type="binding site" evidence="18">
    <location>
        <position position="79"/>
    </location>
    <ligand>
        <name>Zn(2+)</name>
        <dbReference type="ChEBI" id="CHEBI:29105"/>
    </ligand>
</feature>
<feature type="active site" description="Proton donor" evidence="18">
    <location>
        <position position="287"/>
    </location>
</feature>
<keyword evidence="5 19" id="KW-0963">Cytoplasm</keyword>
<evidence type="ECO:0000256" key="17">
    <source>
        <dbReference type="ARBA" id="ARBA00061355"/>
    </source>
</evidence>
<dbReference type="NCBIfam" id="NF000582">
    <property type="entry name" value="PRK00006.1"/>
    <property type="match status" value="1"/>
</dbReference>
<organism evidence="20 21">
    <name type="scientific">Salinivirga cyanobacteriivorans</name>
    <dbReference type="NCBI Taxonomy" id="1307839"/>
    <lineage>
        <taxon>Bacteria</taxon>
        <taxon>Pseudomonadati</taxon>
        <taxon>Bacteroidota</taxon>
        <taxon>Bacteroidia</taxon>
        <taxon>Bacteroidales</taxon>
        <taxon>Salinivirgaceae</taxon>
        <taxon>Salinivirga</taxon>
    </lineage>
</organism>
<evidence type="ECO:0000256" key="2">
    <source>
        <dbReference type="ARBA" id="ARBA00002923"/>
    </source>
</evidence>
<dbReference type="InterPro" id="IPR004463">
    <property type="entry name" value="UDP-acyl_GlcNac_deAcase"/>
</dbReference>
<proteinExistence type="inferred from homology"/>
<dbReference type="Pfam" id="PF07977">
    <property type="entry name" value="FabA"/>
    <property type="match status" value="1"/>
</dbReference>
<evidence type="ECO:0000256" key="10">
    <source>
        <dbReference type="ARBA" id="ARBA00022833"/>
    </source>
</evidence>
<comment type="function">
    <text evidence="2 18">Catalyzes the hydrolysis of UDP-3-O-myristoyl-N-acetylglucosamine to form UDP-3-O-myristoylglucosamine and acetate, the committed step in lipid A biosynthesis.</text>
</comment>
<dbReference type="GO" id="GO:0103117">
    <property type="term" value="F:UDP-3-O-acyl-N-acetylglucosamine deacetylase activity"/>
    <property type="evidence" value="ECO:0007669"/>
    <property type="project" value="UniProtKB-UniRule"/>
</dbReference>
<evidence type="ECO:0000313" key="21">
    <source>
        <dbReference type="Proteomes" id="UP000064893"/>
    </source>
</evidence>
<dbReference type="Gene3D" id="3.10.129.10">
    <property type="entry name" value="Hotdog Thioesterase"/>
    <property type="match status" value="1"/>
</dbReference>
<dbReference type="EMBL" id="CP013118">
    <property type="protein sequence ID" value="ALO16018.1"/>
    <property type="molecule type" value="Genomic_DNA"/>
</dbReference>
<dbReference type="NCBIfam" id="TIGR00325">
    <property type="entry name" value="lpxC"/>
    <property type="match status" value="1"/>
</dbReference>
<comment type="similarity">
    <text evidence="19">Belongs to the thioester dehydratase family. FabZ subfamily.</text>
</comment>
<reference evidence="20 21" key="1">
    <citation type="submission" date="2015-11" db="EMBL/GenBank/DDBJ databases">
        <title>Description and complete genome sequence of a novel strain predominating in hypersaline microbial mats and representing a new family of the Bacteriodetes phylum.</title>
        <authorList>
            <person name="Spring S."/>
            <person name="Bunk B."/>
            <person name="Sproer C."/>
            <person name="Klenk H.-P."/>
        </authorList>
    </citation>
    <scope>NUCLEOTIDE SEQUENCE [LARGE SCALE GENOMIC DNA]</scope>
    <source>
        <strain evidence="20 21">L21-Spi-D4</strain>
    </source>
</reference>
<dbReference type="NCBIfam" id="TIGR01750">
    <property type="entry name" value="fabZ"/>
    <property type="match status" value="1"/>
</dbReference>
<dbReference type="STRING" id="1307839.L21SP5_02389"/>
<dbReference type="AlphaFoldDB" id="A0A0S2I192"/>
<dbReference type="InterPro" id="IPR029069">
    <property type="entry name" value="HotDog_dom_sf"/>
</dbReference>
<dbReference type="PATRIC" id="fig|1307839.3.peg.2509"/>
<dbReference type="InterPro" id="IPR015870">
    <property type="entry name" value="UDP-acyl_N-AcGlcN_deAcase_N"/>
</dbReference>
<comment type="function">
    <text evidence="15 19">Involved in unsaturated fatty acids biosynthesis. Catalyzes the dehydration of short chain beta-hydroxyacyl-ACPs and long chain saturated and unsaturated beta-hydroxyacyl-ACPs.</text>
</comment>
<name>A0A0S2I192_9BACT</name>
<keyword evidence="7 18" id="KW-0441">Lipid A biosynthesis</keyword>
<dbReference type="GO" id="GO:0006633">
    <property type="term" value="P:fatty acid biosynthetic process"/>
    <property type="evidence" value="ECO:0007669"/>
    <property type="project" value="UniProtKB-UniRule"/>
</dbReference>
<dbReference type="PANTHER" id="PTHR33694:SF1">
    <property type="entry name" value="UDP-3-O-ACYL-N-ACETYLGLUCOSAMINE DEACETYLASE 1, MITOCHONDRIAL-RELATED"/>
    <property type="match status" value="1"/>
</dbReference>
<protein>
    <recommendedName>
        <fullName evidence="18 19">Multifunctional fusion protein</fullName>
    </recommendedName>
    <domain>
        <recommendedName>
            <fullName evidence="19">3-hydroxyacyl-[acyl-carrier-protein] dehydratase FabZ</fullName>
            <ecNumber evidence="19">4.2.1.59</ecNumber>
        </recommendedName>
        <alternativeName>
            <fullName evidence="19">(3R)-hydroxymyristoyl-[acyl-carrier-protein] dehydratase</fullName>
        </alternativeName>
        <alternativeName>
            <fullName evidence="19">Beta-hydroxyacyl-ACP dehydratase</fullName>
            <shortName evidence="19">(3R)-hydroxymyristoyl-ACP dehydrase</shortName>
        </alternativeName>
    </domain>
    <domain>
        <recommendedName>
            <fullName evidence="18">UDP-3-O-acyl-N-acetylglucosamine deacetylase</fullName>
            <shortName evidence="18">UDP-3-O-acyl-GlcNAc deacetylase</shortName>
            <ecNumber evidence="18">3.5.1.108</ecNumber>
        </recommendedName>
        <alternativeName>
            <fullName evidence="18">UDP-3-O-[R-3-hydroxymyristoyl]-N-acetylglucosamine deacetylase</fullName>
        </alternativeName>
    </domain>
</protein>
<dbReference type="KEGG" id="blq:L21SP5_02389"/>
<comment type="subcellular location">
    <subcellularLocation>
        <location evidence="3 19">Cytoplasm</location>
    </subcellularLocation>
</comment>
<sequence length="465" mass="52547">MKEMQSTLKESVTFKGLGIHTGHEVTMTVNPAAANHGIVFTRTDIDKENLIPALAEYVVDTSRGTTIRKDDVTIHTIEHLMAALRGLHIDNALIEINADEIPIMDGSSVFFAKKFEEIGNKELEEERQYYEIKEKIDFSVPEKGIEISIYPDDHFSVDVMIDYDSKVLGHQYASLPNLDNFVEDISKARTFAFWHELEFLFKNNLIRGGSLDNAIVVVEHEVPQKDVDRLAGLFNKPSIEVKEGYLNNLELHYPNEPARHKLLDLIGDFMLIGKPIKGKVVAKRPGHYANTEVAKKIRQTLKKNRKKSNAPQYDPTKAPVYDVVRIQETLPHRPPFLLVDKIIHLDQERVTGVKNVTMNEPFFVGHFPGSPVMPGVLQIEAMAQVGGILVLNTVEDPENYLTYFLKIDGVKFKKMVVPGDTVVFDLELIEPIRRGLAHMKGKAWVGDTMVMEAELMAQISKVKNK</sequence>
<dbReference type="SUPFAM" id="SSF54211">
    <property type="entry name" value="Ribosomal protein S5 domain 2-like"/>
    <property type="match status" value="2"/>
</dbReference>
<evidence type="ECO:0000256" key="6">
    <source>
        <dbReference type="ARBA" id="ARBA00022516"/>
    </source>
</evidence>
<dbReference type="Proteomes" id="UP000064893">
    <property type="component" value="Chromosome"/>
</dbReference>
<dbReference type="GO" id="GO:0019171">
    <property type="term" value="F:(3R)-hydroxyacyl-[acyl-carrier-protein] dehydratase activity"/>
    <property type="evidence" value="ECO:0007669"/>
    <property type="project" value="UniProtKB-EC"/>
</dbReference>
<evidence type="ECO:0000256" key="3">
    <source>
        <dbReference type="ARBA" id="ARBA00004496"/>
    </source>
</evidence>
<dbReference type="OrthoDB" id="9772788at2"/>
<evidence type="ECO:0000256" key="12">
    <source>
        <dbReference type="ARBA" id="ARBA00023239"/>
    </source>
</evidence>
<evidence type="ECO:0000256" key="7">
    <source>
        <dbReference type="ARBA" id="ARBA00022556"/>
    </source>
</evidence>
<comment type="catalytic activity">
    <reaction evidence="14 18">
        <text>a UDP-3-O-[(3R)-3-hydroxyacyl]-N-acetyl-alpha-D-glucosamine + H2O = a UDP-3-O-[(3R)-3-hydroxyacyl]-alpha-D-glucosamine + acetate</text>
        <dbReference type="Rhea" id="RHEA:67816"/>
        <dbReference type="ChEBI" id="CHEBI:15377"/>
        <dbReference type="ChEBI" id="CHEBI:30089"/>
        <dbReference type="ChEBI" id="CHEBI:137740"/>
        <dbReference type="ChEBI" id="CHEBI:173225"/>
        <dbReference type="EC" id="3.5.1.108"/>
    </reaction>
</comment>
<dbReference type="GO" id="GO:0005737">
    <property type="term" value="C:cytoplasm"/>
    <property type="evidence" value="ECO:0007669"/>
    <property type="project" value="UniProtKB-SubCell"/>
</dbReference>
<evidence type="ECO:0000256" key="11">
    <source>
        <dbReference type="ARBA" id="ARBA00023098"/>
    </source>
</evidence>
<dbReference type="InterPro" id="IPR013114">
    <property type="entry name" value="FabA_FabZ"/>
</dbReference>
<evidence type="ECO:0000256" key="16">
    <source>
        <dbReference type="ARBA" id="ARBA00061221"/>
    </source>
</evidence>
<dbReference type="EC" id="4.2.1.59" evidence="19"/>
<dbReference type="HAMAP" id="MF_00388">
    <property type="entry name" value="LpxC"/>
    <property type="match status" value="1"/>
</dbReference>
<evidence type="ECO:0000256" key="5">
    <source>
        <dbReference type="ARBA" id="ARBA00022490"/>
    </source>
</evidence>
<evidence type="ECO:0000256" key="19">
    <source>
        <dbReference type="HAMAP-Rule" id="MF_00406"/>
    </source>
</evidence>
<dbReference type="Gene3D" id="3.30.230.20">
    <property type="entry name" value="lpxc deacetylase, domain 1"/>
    <property type="match status" value="1"/>
</dbReference>
<gene>
    <name evidence="18 20" type="primary">lpxC</name>
    <name evidence="19" type="synonym">fabZ</name>
    <name evidence="20" type="ORF">L21SP5_02389</name>
</gene>
<evidence type="ECO:0000256" key="8">
    <source>
        <dbReference type="ARBA" id="ARBA00022723"/>
    </source>
</evidence>
<dbReference type="InterPro" id="IPR010084">
    <property type="entry name" value="FabZ"/>
</dbReference>
<feature type="active site" evidence="19">
    <location>
        <position position="366"/>
    </location>
</feature>
<dbReference type="InterPro" id="IPR020568">
    <property type="entry name" value="Ribosomal_Su5_D2-typ_SF"/>
</dbReference>
<comment type="similarity">
    <text evidence="18">Belongs to the LpxC family.</text>
</comment>
<accession>A0A0S2I192</accession>
<dbReference type="HAMAP" id="MF_00406">
    <property type="entry name" value="FabZ"/>
    <property type="match status" value="1"/>
</dbReference>
<keyword evidence="12 19" id="KW-0456">Lyase</keyword>
<evidence type="ECO:0000256" key="15">
    <source>
        <dbReference type="ARBA" id="ARBA00025049"/>
    </source>
</evidence>
<keyword evidence="11 18" id="KW-0443">Lipid metabolism</keyword>
<evidence type="ECO:0000256" key="1">
    <source>
        <dbReference type="ARBA" id="ARBA00001947"/>
    </source>
</evidence>
<evidence type="ECO:0000256" key="18">
    <source>
        <dbReference type="HAMAP-Rule" id="MF_00388"/>
    </source>
</evidence>
<keyword evidence="6 18" id="KW-0444">Lipid biosynthesis</keyword>
<dbReference type="NCBIfam" id="NF009667">
    <property type="entry name" value="PRK13188.1"/>
    <property type="match status" value="1"/>
</dbReference>
<keyword evidence="8 18" id="KW-0479">Metal-binding</keyword>
<feature type="binding site" evidence="18">
    <location>
        <position position="260"/>
    </location>
    <ligand>
        <name>Zn(2+)</name>
        <dbReference type="ChEBI" id="CHEBI:29105"/>
    </ligand>
</feature>
<feature type="binding site" evidence="18">
    <location>
        <position position="264"/>
    </location>
    <ligand>
        <name>Zn(2+)</name>
        <dbReference type="ChEBI" id="CHEBI:29105"/>
    </ligand>
</feature>
<comment type="similarity">
    <text evidence="16">In the N-terminal section; belongs to the LpxC family.</text>
</comment>
<dbReference type="InterPro" id="IPR011334">
    <property type="entry name" value="UDP-acyl_GlcNac_deAcase_C"/>
</dbReference>
<dbReference type="RefSeq" id="WP_057953431.1">
    <property type="nucleotide sequence ID" value="NZ_CP013118.1"/>
</dbReference>
<dbReference type="UniPathway" id="UPA00359">
    <property type="reaction ID" value="UER00478"/>
</dbReference>
<keyword evidence="21" id="KW-1185">Reference proteome</keyword>
<keyword evidence="9 18" id="KW-0378">Hydrolase</keyword>
<dbReference type="FunFam" id="3.10.129.10:FF:000001">
    <property type="entry name" value="3-hydroxyacyl-[acyl-carrier-protein] dehydratase FabZ"/>
    <property type="match status" value="1"/>
</dbReference>
<dbReference type="Pfam" id="PF03331">
    <property type="entry name" value="LpxC"/>
    <property type="match status" value="2"/>
</dbReference>
<comment type="similarity">
    <text evidence="17">In the C-terminal section; belongs to the thioester dehydratase family.</text>
</comment>
<evidence type="ECO:0000256" key="14">
    <source>
        <dbReference type="ARBA" id="ARBA00024535"/>
    </source>
</evidence>
<keyword evidence="10 18" id="KW-0862">Zinc</keyword>
<evidence type="ECO:0000256" key="13">
    <source>
        <dbReference type="ARBA" id="ARBA00023268"/>
    </source>
</evidence>
<dbReference type="Gene3D" id="3.30.1700.10">
    <property type="entry name" value="lpxc deacetylase, domain 2"/>
    <property type="match status" value="1"/>
</dbReference>
<evidence type="ECO:0000313" key="20">
    <source>
        <dbReference type="EMBL" id="ALO16018.1"/>
    </source>
</evidence>
<comment type="pathway">
    <text evidence="4 18">Glycolipid biosynthesis; lipid IV(A) biosynthesis; lipid IV(A) from (3R)-3-hydroxytetradecanoyl-[acyl-carrier-protein] and UDP-N-acetyl-alpha-D-glucosamine: step 2/6.</text>
</comment>
<dbReference type="GO" id="GO:0046872">
    <property type="term" value="F:metal ion binding"/>
    <property type="evidence" value="ECO:0007669"/>
    <property type="project" value="UniProtKB-KW"/>
</dbReference>